<keyword evidence="8" id="KW-0175">Coiled coil</keyword>
<dbReference type="PANTHER" id="PTHR45646:SF11">
    <property type="entry name" value="SERINE_THREONINE-PROTEIN KINASE DOA"/>
    <property type="match status" value="1"/>
</dbReference>
<dbReference type="PROSITE" id="PS50011">
    <property type="entry name" value="PROTEIN_KINASE_DOM"/>
    <property type="match status" value="1"/>
</dbReference>
<dbReference type="PANTHER" id="PTHR45646">
    <property type="entry name" value="SERINE/THREONINE-PROTEIN KINASE DOA-RELATED"/>
    <property type="match status" value="1"/>
</dbReference>
<dbReference type="InterPro" id="IPR008271">
    <property type="entry name" value="Ser/Thr_kinase_AS"/>
</dbReference>
<organism evidence="11 12">
    <name type="scientific">Opisthorchis viverrini</name>
    <name type="common">Southeast Asian liver fluke</name>
    <dbReference type="NCBI Taxonomy" id="6198"/>
    <lineage>
        <taxon>Eukaryota</taxon>
        <taxon>Metazoa</taxon>
        <taxon>Spiralia</taxon>
        <taxon>Lophotrochozoa</taxon>
        <taxon>Platyhelminthes</taxon>
        <taxon>Trematoda</taxon>
        <taxon>Digenea</taxon>
        <taxon>Opisthorchiida</taxon>
        <taxon>Opisthorchiata</taxon>
        <taxon>Opisthorchiidae</taxon>
        <taxon>Opisthorchis</taxon>
    </lineage>
</organism>
<evidence type="ECO:0000256" key="7">
    <source>
        <dbReference type="PROSITE-ProRule" id="PRU10141"/>
    </source>
</evidence>
<feature type="region of interest" description="Disordered" evidence="9">
    <location>
        <begin position="202"/>
        <end position="323"/>
    </location>
</feature>
<feature type="compositionally biased region" description="Polar residues" evidence="9">
    <location>
        <begin position="857"/>
        <end position="872"/>
    </location>
</feature>
<dbReference type="InterPro" id="IPR000719">
    <property type="entry name" value="Prot_kinase_dom"/>
</dbReference>
<feature type="compositionally biased region" description="Polar residues" evidence="9">
    <location>
        <begin position="2019"/>
        <end position="2039"/>
    </location>
</feature>
<gene>
    <name evidence="11" type="ORF">T265_04838</name>
</gene>
<feature type="compositionally biased region" description="Acidic residues" evidence="9">
    <location>
        <begin position="517"/>
        <end position="543"/>
    </location>
</feature>
<feature type="compositionally biased region" description="Basic and acidic residues" evidence="9">
    <location>
        <begin position="3072"/>
        <end position="3081"/>
    </location>
</feature>
<dbReference type="RefSeq" id="XP_009167948.1">
    <property type="nucleotide sequence ID" value="XM_009169684.1"/>
</dbReference>
<dbReference type="InterPro" id="IPR017441">
    <property type="entry name" value="Protein_kinase_ATP_BS"/>
</dbReference>
<feature type="region of interest" description="Disordered" evidence="9">
    <location>
        <begin position="2509"/>
        <end position="2550"/>
    </location>
</feature>
<feature type="compositionally biased region" description="Low complexity" evidence="9">
    <location>
        <begin position="800"/>
        <end position="815"/>
    </location>
</feature>
<accession>A0A074ZLS0</accession>
<feature type="compositionally biased region" description="Low complexity" evidence="9">
    <location>
        <begin position="1497"/>
        <end position="1511"/>
    </location>
</feature>
<evidence type="ECO:0000313" key="12">
    <source>
        <dbReference type="Proteomes" id="UP000054324"/>
    </source>
</evidence>
<protein>
    <recommendedName>
        <fullName evidence="10">Protein kinase domain-containing protein</fullName>
    </recommendedName>
</protein>
<reference evidence="11 12" key="1">
    <citation type="submission" date="2013-11" db="EMBL/GenBank/DDBJ databases">
        <title>Opisthorchis viverrini - life in the bile duct.</title>
        <authorList>
            <person name="Young N.D."/>
            <person name="Nagarajan N."/>
            <person name="Lin S.J."/>
            <person name="Korhonen P.K."/>
            <person name="Jex A.R."/>
            <person name="Hall R.S."/>
            <person name="Safavi-Hemami H."/>
            <person name="Kaewkong W."/>
            <person name="Bertrand D."/>
            <person name="Gao S."/>
            <person name="Seet Q."/>
            <person name="Wongkham S."/>
            <person name="Teh B.T."/>
            <person name="Wongkham C."/>
            <person name="Intapan P.M."/>
            <person name="Maleewong W."/>
            <person name="Yang X."/>
            <person name="Hu M."/>
            <person name="Wang Z."/>
            <person name="Hofmann A."/>
            <person name="Sternberg P.W."/>
            <person name="Tan P."/>
            <person name="Wang J."/>
            <person name="Gasser R.B."/>
        </authorList>
    </citation>
    <scope>NUCLEOTIDE SEQUENCE [LARGE SCALE GENOMIC DNA]</scope>
</reference>
<feature type="compositionally biased region" description="Low complexity" evidence="9">
    <location>
        <begin position="2167"/>
        <end position="2176"/>
    </location>
</feature>
<feature type="compositionally biased region" description="Low complexity" evidence="9">
    <location>
        <begin position="1684"/>
        <end position="1712"/>
    </location>
</feature>
<feature type="region of interest" description="Disordered" evidence="9">
    <location>
        <begin position="1477"/>
        <end position="1815"/>
    </location>
</feature>
<dbReference type="Pfam" id="PF00069">
    <property type="entry name" value="Pkinase"/>
    <property type="match status" value="1"/>
</dbReference>
<feature type="compositionally biased region" description="Polar residues" evidence="9">
    <location>
        <begin position="359"/>
        <end position="376"/>
    </location>
</feature>
<feature type="region of interest" description="Disordered" evidence="9">
    <location>
        <begin position="2574"/>
        <end position="2618"/>
    </location>
</feature>
<feature type="compositionally biased region" description="Basic and acidic residues" evidence="9">
    <location>
        <begin position="1313"/>
        <end position="1326"/>
    </location>
</feature>
<feature type="compositionally biased region" description="Basic and acidic residues" evidence="9">
    <location>
        <begin position="1155"/>
        <end position="1166"/>
    </location>
</feature>
<dbReference type="KEGG" id="ovi:T265_04838"/>
<feature type="binding site" evidence="7">
    <location>
        <position position="2727"/>
    </location>
    <ligand>
        <name>ATP</name>
        <dbReference type="ChEBI" id="CHEBI:30616"/>
    </ligand>
</feature>
<feature type="coiled-coil region" evidence="8">
    <location>
        <begin position="2621"/>
        <end position="2655"/>
    </location>
</feature>
<feature type="compositionally biased region" description="Basic and acidic residues" evidence="9">
    <location>
        <begin position="739"/>
        <end position="775"/>
    </location>
</feature>
<feature type="compositionally biased region" description="Basic and acidic residues" evidence="9">
    <location>
        <begin position="3042"/>
        <end position="3056"/>
    </location>
</feature>
<feature type="compositionally biased region" description="Polar residues" evidence="9">
    <location>
        <begin position="1673"/>
        <end position="1683"/>
    </location>
</feature>
<feature type="compositionally biased region" description="Basic and acidic residues" evidence="9">
    <location>
        <begin position="1225"/>
        <end position="1234"/>
    </location>
</feature>
<keyword evidence="12" id="KW-1185">Reference proteome</keyword>
<evidence type="ECO:0000256" key="8">
    <source>
        <dbReference type="SAM" id="Coils"/>
    </source>
</evidence>
<feature type="region of interest" description="Disordered" evidence="9">
    <location>
        <begin position="76"/>
        <end position="129"/>
    </location>
</feature>
<dbReference type="CTD" id="20319020"/>
<feature type="region of interest" description="Disordered" evidence="9">
    <location>
        <begin position="1423"/>
        <end position="1455"/>
    </location>
</feature>
<comment type="similarity">
    <text evidence="6">Belongs to the protein kinase superfamily. CMGC Ser/Thr protein kinase family. Lammer subfamily.</text>
</comment>
<feature type="compositionally biased region" description="Basic and acidic residues" evidence="9">
    <location>
        <begin position="819"/>
        <end position="829"/>
    </location>
</feature>
<dbReference type="STRING" id="6198.A0A074ZLS0"/>
<feature type="compositionally biased region" description="Basic and acidic residues" evidence="9">
    <location>
        <begin position="1629"/>
        <end position="1648"/>
    </location>
</feature>
<feature type="compositionally biased region" description="Polar residues" evidence="9">
    <location>
        <begin position="36"/>
        <end position="54"/>
    </location>
</feature>
<evidence type="ECO:0000256" key="1">
    <source>
        <dbReference type="ARBA" id="ARBA00022527"/>
    </source>
</evidence>
<evidence type="ECO:0000256" key="5">
    <source>
        <dbReference type="ARBA" id="ARBA00022840"/>
    </source>
</evidence>
<evidence type="ECO:0000256" key="3">
    <source>
        <dbReference type="ARBA" id="ARBA00022741"/>
    </source>
</evidence>
<dbReference type="PROSITE" id="PS00107">
    <property type="entry name" value="PROTEIN_KINASE_ATP"/>
    <property type="match status" value="1"/>
</dbReference>
<feature type="compositionally biased region" description="Basic and acidic residues" evidence="9">
    <location>
        <begin position="1125"/>
        <end position="1134"/>
    </location>
</feature>
<feature type="compositionally biased region" description="Low complexity" evidence="9">
    <location>
        <begin position="303"/>
        <end position="315"/>
    </location>
</feature>
<dbReference type="InterPro" id="IPR011009">
    <property type="entry name" value="Kinase-like_dom_sf"/>
</dbReference>
<keyword evidence="3 7" id="KW-0547">Nucleotide-binding</keyword>
<feature type="compositionally biased region" description="Basic and acidic residues" evidence="9">
    <location>
        <begin position="1"/>
        <end position="19"/>
    </location>
</feature>
<dbReference type="CDD" id="cd14134">
    <property type="entry name" value="PKc_CLK"/>
    <property type="match status" value="1"/>
</dbReference>
<dbReference type="Gene3D" id="1.10.510.10">
    <property type="entry name" value="Transferase(Phosphotransferase) domain 1"/>
    <property type="match status" value="1"/>
</dbReference>
<keyword evidence="2" id="KW-0808">Transferase</keyword>
<dbReference type="GO" id="GO:0004674">
    <property type="term" value="F:protein serine/threonine kinase activity"/>
    <property type="evidence" value="ECO:0007669"/>
    <property type="project" value="UniProtKB-KW"/>
</dbReference>
<dbReference type="GO" id="GO:0005524">
    <property type="term" value="F:ATP binding"/>
    <property type="evidence" value="ECO:0007669"/>
    <property type="project" value="UniProtKB-UniRule"/>
</dbReference>
<dbReference type="PROSITE" id="PS00108">
    <property type="entry name" value="PROTEIN_KINASE_ST"/>
    <property type="match status" value="1"/>
</dbReference>
<keyword evidence="1" id="KW-0723">Serine/threonine-protein kinase</keyword>
<feature type="compositionally biased region" description="Polar residues" evidence="9">
    <location>
        <begin position="279"/>
        <end position="295"/>
    </location>
</feature>
<feature type="compositionally biased region" description="Basic and acidic residues" evidence="9">
    <location>
        <begin position="927"/>
        <end position="941"/>
    </location>
</feature>
<dbReference type="SUPFAM" id="SSF56112">
    <property type="entry name" value="Protein kinase-like (PK-like)"/>
    <property type="match status" value="1"/>
</dbReference>
<feature type="compositionally biased region" description="Basic residues" evidence="9">
    <location>
        <begin position="100"/>
        <end position="109"/>
    </location>
</feature>
<feature type="compositionally biased region" description="Polar residues" evidence="9">
    <location>
        <begin position="1785"/>
        <end position="1815"/>
    </location>
</feature>
<feature type="compositionally biased region" description="Low complexity" evidence="9">
    <location>
        <begin position="1029"/>
        <end position="1067"/>
    </location>
</feature>
<feature type="compositionally biased region" description="Polar residues" evidence="9">
    <location>
        <begin position="2580"/>
        <end position="2618"/>
    </location>
</feature>
<dbReference type="GeneID" id="20319020"/>
<evidence type="ECO:0000256" key="6">
    <source>
        <dbReference type="ARBA" id="ARBA00037966"/>
    </source>
</evidence>
<feature type="compositionally biased region" description="Polar residues" evidence="9">
    <location>
        <begin position="1722"/>
        <end position="1757"/>
    </location>
</feature>
<feature type="region of interest" description="Disordered" evidence="9">
    <location>
        <begin position="2248"/>
        <end position="2268"/>
    </location>
</feature>
<feature type="compositionally biased region" description="Polar residues" evidence="9">
    <location>
        <begin position="384"/>
        <end position="400"/>
    </location>
</feature>
<dbReference type="GO" id="GO:0005634">
    <property type="term" value="C:nucleus"/>
    <property type="evidence" value="ECO:0007669"/>
    <property type="project" value="TreeGrafter"/>
</dbReference>
<feature type="compositionally biased region" description="Basic and acidic residues" evidence="9">
    <location>
        <begin position="576"/>
        <end position="586"/>
    </location>
</feature>
<feature type="region of interest" description="Disordered" evidence="9">
    <location>
        <begin position="517"/>
        <end position="586"/>
    </location>
</feature>
<feature type="compositionally biased region" description="Basic and acidic residues" evidence="9">
    <location>
        <begin position="26"/>
        <end position="35"/>
    </location>
</feature>
<feature type="region of interest" description="Disordered" evidence="9">
    <location>
        <begin position="1"/>
        <end position="58"/>
    </location>
</feature>
<dbReference type="SMART" id="SM00220">
    <property type="entry name" value="S_TKc"/>
    <property type="match status" value="1"/>
</dbReference>
<feature type="compositionally biased region" description="Low complexity" evidence="9">
    <location>
        <begin position="407"/>
        <end position="420"/>
    </location>
</feature>
<name>A0A074ZLS0_OPIVI</name>
<feature type="compositionally biased region" description="Basic residues" evidence="9">
    <location>
        <begin position="942"/>
        <end position="953"/>
    </location>
</feature>
<feature type="compositionally biased region" description="Basic and acidic residues" evidence="9">
    <location>
        <begin position="1656"/>
        <end position="1671"/>
    </location>
</feature>
<feature type="region of interest" description="Disordered" evidence="9">
    <location>
        <begin position="2135"/>
        <end position="2218"/>
    </location>
</feature>
<dbReference type="GO" id="GO:0043484">
    <property type="term" value="P:regulation of RNA splicing"/>
    <property type="evidence" value="ECO:0007669"/>
    <property type="project" value="TreeGrafter"/>
</dbReference>
<dbReference type="InterPro" id="IPR051175">
    <property type="entry name" value="CLK_kinases"/>
</dbReference>
<feature type="region of interest" description="Disordered" evidence="9">
    <location>
        <begin position="2018"/>
        <end position="2058"/>
    </location>
</feature>
<evidence type="ECO:0000256" key="2">
    <source>
        <dbReference type="ARBA" id="ARBA00022679"/>
    </source>
</evidence>
<feature type="compositionally biased region" description="Acidic residues" evidence="9">
    <location>
        <begin position="873"/>
        <end position="883"/>
    </location>
</feature>
<evidence type="ECO:0000256" key="9">
    <source>
        <dbReference type="SAM" id="MobiDB-lite"/>
    </source>
</evidence>
<feature type="compositionally biased region" description="Low complexity" evidence="9">
    <location>
        <begin position="1203"/>
        <end position="1221"/>
    </location>
</feature>
<dbReference type="EMBL" id="KL596702">
    <property type="protein sequence ID" value="KER28308.1"/>
    <property type="molecule type" value="Genomic_DNA"/>
</dbReference>
<feature type="compositionally biased region" description="Basic and acidic residues" evidence="9">
    <location>
        <begin position="243"/>
        <end position="252"/>
    </location>
</feature>
<evidence type="ECO:0000256" key="4">
    <source>
        <dbReference type="ARBA" id="ARBA00022777"/>
    </source>
</evidence>
<proteinExistence type="inferred from homology"/>
<evidence type="ECO:0000313" key="11">
    <source>
        <dbReference type="EMBL" id="KER28308.1"/>
    </source>
</evidence>
<feature type="compositionally biased region" description="Basic and acidic residues" evidence="9">
    <location>
        <begin position="1577"/>
        <end position="1592"/>
    </location>
</feature>
<feature type="region of interest" description="Disordered" evidence="9">
    <location>
        <begin position="359"/>
        <end position="420"/>
    </location>
</feature>
<keyword evidence="5 7" id="KW-0067">ATP-binding</keyword>
<dbReference type="OrthoDB" id="283111at2759"/>
<feature type="compositionally biased region" description="Polar residues" evidence="9">
    <location>
        <begin position="1593"/>
        <end position="1614"/>
    </location>
</feature>
<sequence>MPYKTRGDSHLLPSDARHKLEMRRRCHDDSDDFKPHNSSGPSPRSAVGNLSQFSAVPRSGNKRKFYPLDIWDQSSRPAGVTRTGQGGGSPPASGLSTNRPFRRGRRLPQRRNEGGRRGQQSTTADSLPVLDLNNPHLLMFYYNQLYQQYYKTYTAAANAATLSFPSGYSSNPDLVSVAAAVASGITPELLALGSSLNNAVSKTQKSAATTDADGRATSRRPNRHQDSGPVSASDGNYSEDDGSESRNTDTRTRWRPAQPGSGSGPRQEGENDGMGPPGDQQSSKKARFTSQQATDPRSKSTKVKSAVRASSSKSSQPTGNLQSRVVVNIYNHPRVDPEGTHGRPGKASATIKVVDQSLTDASDQEVVKSSQPSVSPAKNAPATRLQTDTELSAQQPSIITPESAEKPTSSTPASSTVVCPSQQGEYNSINHDRTLRLLLDPCDLILFFLSSVGNGASDAETIKSCQQKIETTPDPKASGTCPTKSQCNATALMTPNMSPLSSTAPAVLDDSDSIEEGEAKDDDFDEDDEEGEEDYNDGSEEGEEKIRDKVAPPTDSNQSAESEDEASFDWSRSKRRSDWSVPERTRRRVEVVSSESLLLPSSLEIIFISFLFPVTVFCSQPASSALLPTPVNLFASTGDSPFPSGCPPNLLEATAAMLTGICPPVPSLFANPLASGGPRGGDQYAPGFASGPNPLDLLAFVQLTNPDHFSQIQKQMKRLQSTTAARKGTSSRTSDVEQDSARLSRQRHSDSVLKSRARHTTDTGTRKESGSEREARKNKRRTVSERSSGSTRVSMKAHKSTSPSEVSGSSSRSASCHLPDSRTASDAKRATGSAIEPESHPAYPSPKPTRLAVKQCPSPSVRNEVDTFSNSGDVDDESAEDDNSSQWQQPVRRGPRTPSTPPGSSDDEQPTAGTSISGSRRTTVHGLKVESFSRRSSLERRRSTKGPLPRRRSSSSTDSSADQGDVATSARNSISERESDCEAPSEQFSRRSVGSKTRALPAAYAHPHSHRRSSTDSSHPLQSVPQKRSSVSSINGSRSSETSSSSSSSSSSTERSSRSKSSSTSRSCAAETGTPVEVPSQRLLHAVRPGRPSKVPTVAQQCLSFDQGLDTASVEGSNGKGRTSRNRERMDRVRQSSRGKVLPDSSVNELDSIDGESKANRLSCHERRYRRRPSYQEGLGDYLSDESFENVGSDQSDAHSRTASACHSSLSHSAASVGSASPLDSETHDQDTDRHRHPALSNQPTTVNPRWRPDHRPNSAEQQSPRPSVQGAPDQRRATGGIHSTVKPQSRSGDRYGARGLLPSPISKKTTRGRPEQTRTRYDLPRRNPIARDMGNCRPTGGREHRQRRSRSLSTKWQRGRERVEPDSGGRYYSRDRAPALGPDRHQPQDSSRCFQRNTYYRAGQVNKYADEYRVSGVYQRQETYDRRKQQPMTLARDSRQIGCSNRSPLGRGKYQRPYAPFMELRSRQLGVTKNRQADLIWEPGPKNMHRAEYSRDSFAAARRSRSPPVRSDARTHFRGPRQVVSPVSGDSRLRNYPQARSARGAHTNADIRRQRSRSTNSNKHLARRALASHHGGPRDSRRWLSREETYRTDATGSSRRQSPAQRLRSGQNTHQRRRPCDDSANSFRECDARNRRSVRRDSLEDSHSTSQNNRYRRDDRRPVPRGDRLSPSRPSASRFHTISSSSASDQSSRPGSRGSGSSATTGSAASSFHRDSGSRGADTSSLPRSSAQSGSRNGQSAAVSMATTADHNQTSGAGKHRYASSPGSPTSTTQKKRLKKSSAPLRSTAGQACGTPSTPTSSAQFASTCDSPELTRSTDLGGSHIVGSEPIHVTPTLSGTITCNLPTSVQFLPSFAAEPNLRPSYARTPQTIVACASVESTDSSAPHFLPRVRLSDKTFTPVVGLPRTESPARPNIPVHSKTFSVANQLSKPDLGHRLSQQCPESRPSTHSSLTSKARFLRVSLEHTLEDLSLVDHISPVFYQLSTVSLQVPIYPRDSVRVLLTPIVVLSGRDPLVSSEFNQTADPDQLTATSRSLETSGGYPLSDLPNCSPPLSSSGQSVYSIESLLGEPFEGPNNTRDSTSCTSASCAAPGVSCSRVVNPFRVTPSGLSRCVIQPAPDIQLKPPCSVTMSSATSYTARPPRIPGTTSTISAASPAGSVASRLPTTHATAASSSEARLVRLDSVASRESSYSPPADRKGTTTRRPMPPGDGVHPDEVNSALLRKLEKVARDAANRGHDEEYFDSGEVFGRVGRDSEDDTDEEERGNGGILLLAKSSLRLPPIQADSASNDHLPTSSSSAVNQSPVNELLRLLTSGSRVVSLKPVKNFVYPPPKKTMVSVATQTTGSMLCTRCRDVINGPVVVQTPASKVVSKVTSWPKGRMLYAGLIEVLPGVIPLSRGVSLRRCRPSVGGATTPSQAAGTLRFRWPADGELADCIETLPDSPVPGRLAPLICDPNTTVSQRFLRTVRQVDGVCVSIVTICGPYNPRSVVPNESVMKKTLTITEPPKVFTNGAGKPTAAAGEMQNASELDVDSDEESDGRRLRRHLRRTQKTQDINTAMVAAAMRQNELENGHDNKQAVEQPSSTMTSAEQKRQLQQHQAQDLSVNGTEATVPDTSTTLETGKTEADQVNSRLAEARQRAKRLIEQRKLSMQETVSHVPFDMNAEVADDARADSGVVDDVDGHLIYSIGQFIFDRYEILKTLGEGTFGKVVECKDHLQNRRIALKIIKNVDKYREAAMLEINVLNFLNERGANFEHLCVTLLDWFDYHGHICLAFDILGLSVFDFLKENNYVGYPMEHVRHISYQLCHAVRFLHDNQLTHTDLKPENILFVDSDYISVHNRKKRRHERMVKCSDIRLIDFGSATFDYDHHSTIVSTRHYRAPEVILELGWSQPCDVWSIGCIMFELYTGYTLFQTHDNREHLAMMERTLGHIPYRMTRKSRTGFFYHGRLDWDFYNQEGRYVRENCRPLLRYCKDESQDTLDLFDLMAKMLEYDPADRIPLSAALTHPFFLHLPSHQRLSYTYHPPLASLEAGGRNGAANERRSGARGGGDRIEGGGGGGSSSSSAGSSEVKRPNRLHSDLVSAR</sequence>
<dbReference type="Proteomes" id="UP000054324">
    <property type="component" value="Unassembled WGS sequence"/>
</dbReference>
<feature type="domain" description="Protein kinase" evidence="10">
    <location>
        <begin position="2698"/>
        <end position="3012"/>
    </location>
</feature>
<feature type="region of interest" description="Disordered" evidence="9">
    <location>
        <begin position="713"/>
        <end position="1393"/>
    </location>
</feature>
<feature type="compositionally biased region" description="Basic and acidic residues" evidence="9">
    <location>
        <begin position="1359"/>
        <end position="1388"/>
    </location>
</feature>
<dbReference type="Gene3D" id="3.30.200.20">
    <property type="entry name" value="Phosphorylase Kinase, domain 1"/>
    <property type="match status" value="1"/>
</dbReference>
<feature type="region of interest" description="Disordered" evidence="9">
    <location>
        <begin position="3033"/>
        <end position="3087"/>
    </location>
</feature>
<feature type="compositionally biased region" description="Polar residues" evidence="9">
    <location>
        <begin position="713"/>
        <end position="733"/>
    </location>
</feature>
<evidence type="ECO:0000259" key="10">
    <source>
        <dbReference type="PROSITE" id="PS50011"/>
    </source>
</evidence>
<feature type="compositionally biased region" description="Polar residues" evidence="9">
    <location>
        <begin position="911"/>
        <end position="921"/>
    </location>
</feature>
<feature type="compositionally biased region" description="Polar residues" evidence="9">
    <location>
        <begin position="986"/>
        <end position="995"/>
    </location>
</feature>
<keyword evidence="4" id="KW-0418">Kinase</keyword>